<proteinExistence type="predicted"/>
<comment type="caution">
    <text evidence="2">The sequence shown here is derived from an EMBL/GenBank/DDBJ whole genome shotgun (WGS) entry which is preliminary data.</text>
</comment>
<evidence type="ECO:0000313" key="2">
    <source>
        <dbReference type="EMBL" id="PRY60196.1"/>
    </source>
</evidence>
<dbReference type="PANTHER" id="PTHR34219:SF1">
    <property type="entry name" value="PEPSY DOMAIN-CONTAINING PROTEIN"/>
    <property type="match status" value="1"/>
</dbReference>
<evidence type="ECO:0000313" key="3">
    <source>
        <dbReference type="Proteomes" id="UP000237647"/>
    </source>
</evidence>
<keyword evidence="1" id="KW-0472">Membrane</keyword>
<dbReference type="RefSeq" id="WP_340162386.1">
    <property type="nucleotide sequence ID" value="NZ_PVTK01000014.1"/>
</dbReference>
<dbReference type="PANTHER" id="PTHR34219">
    <property type="entry name" value="IRON-REGULATED INNER MEMBRANE PROTEIN-RELATED"/>
    <property type="match status" value="1"/>
</dbReference>
<feature type="transmembrane region" description="Helical" evidence="1">
    <location>
        <begin position="368"/>
        <end position="391"/>
    </location>
</feature>
<feature type="transmembrane region" description="Helical" evidence="1">
    <location>
        <begin position="411"/>
        <end position="433"/>
    </location>
</feature>
<evidence type="ECO:0000256" key="1">
    <source>
        <dbReference type="SAM" id="Phobius"/>
    </source>
</evidence>
<dbReference type="InterPro" id="IPR005625">
    <property type="entry name" value="PepSY-ass_TM"/>
</dbReference>
<dbReference type="AlphaFoldDB" id="A0A2T0UQL3"/>
<organism evidence="2 3">
    <name type="scientific">Vreelandella songnenensis</name>
    <dbReference type="NCBI Taxonomy" id="1176243"/>
    <lineage>
        <taxon>Bacteria</taxon>
        <taxon>Pseudomonadati</taxon>
        <taxon>Pseudomonadota</taxon>
        <taxon>Gammaproteobacteria</taxon>
        <taxon>Oceanospirillales</taxon>
        <taxon>Halomonadaceae</taxon>
        <taxon>Vreelandella</taxon>
    </lineage>
</organism>
<accession>A0A2T0UQL3</accession>
<protein>
    <submittedName>
        <fullName evidence="2">Putative iron-regulated membrane protein</fullName>
    </submittedName>
</protein>
<keyword evidence="3" id="KW-1185">Reference proteome</keyword>
<dbReference type="EMBL" id="PVTK01000014">
    <property type="protein sequence ID" value="PRY60196.1"/>
    <property type="molecule type" value="Genomic_DNA"/>
</dbReference>
<dbReference type="Proteomes" id="UP000237647">
    <property type="component" value="Unassembled WGS sequence"/>
</dbReference>
<keyword evidence="1" id="KW-0812">Transmembrane</keyword>
<gene>
    <name evidence="2" type="ORF">B0H98_11421</name>
</gene>
<feature type="transmembrane region" description="Helical" evidence="1">
    <location>
        <begin position="167"/>
        <end position="185"/>
    </location>
</feature>
<feature type="transmembrane region" description="Helical" evidence="1">
    <location>
        <begin position="206"/>
        <end position="227"/>
    </location>
</feature>
<keyword evidence="1" id="KW-1133">Transmembrane helix</keyword>
<name>A0A2T0UQL3_9GAMM</name>
<dbReference type="Pfam" id="PF03929">
    <property type="entry name" value="PepSY_TM"/>
    <property type="match status" value="1"/>
</dbReference>
<reference evidence="2 3" key="1">
    <citation type="submission" date="2018-03" db="EMBL/GenBank/DDBJ databases">
        <title>Genomic Encyclopedia of Type Strains, Phase III (KMG-III): the genomes of soil and plant-associated and newly described type strains.</title>
        <authorList>
            <person name="Whitman W."/>
        </authorList>
    </citation>
    <scope>NUCLEOTIDE SEQUENCE [LARGE SCALE GENOMIC DNA]</scope>
    <source>
        <strain evidence="2 3">CGMCC 1.12152</strain>
    </source>
</reference>
<feature type="transmembrane region" description="Helical" evidence="1">
    <location>
        <begin position="21"/>
        <end position="49"/>
    </location>
</feature>
<sequence>MPSKKAELPPPRRSGKILFALLMRMHFYVGLLVGPFILVAALTGMVYVLTPSVESWLYRDALTASAEGAPQPLARQVDTARLAAGQDVLPAAVRPAPDAYSTTRVMFADTALGPSEHRAIFIDPATLEVKGDMTVYGTSGILPFRTAIDHFHRGLLLGDTGRLYSELAASWLWIIALLGLMLWFTRRKALNGTSPRMKPRRHHATVGALALVGLLFFSATGLTWSQWAGGNIGELRQAWGWGTPSVSTVLSMPGDAPIHGAHDHHDMHADHGVSRAPHVGEYANAEGFDQALAAARGAGLMADRLQIEPPAGEGRAWRVSEIDRRWPTQVDQVTLNPGDMRILDQTDFATFPLAAKLTRWGVDLHMGVLFGLVNQLVLALLAAALVFLIVWGYRMWWQRIKSATVNQAQTLTALFVMLPLAIQASLLVVLVLLGFALPVLGGSLVVIVLIDALRFAVSRKRQSV</sequence>
<feature type="transmembrane region" description="Helical" evidence="1">
    <location>
        <begin position="439"/>
        <end position="457"/>
    </location>
</feature>